<keyword evidence="1 3" id="KW-0732">Signal</keyword>
<evidence type="ECO:0000313" key="4">
    <source>
        <dbReference type="EMBL" id="MBC2603386.1"/>
    </source>
</evidence>
<keyword evidence="2" id="KW-0812">Transmembrane</keyword>
<feature type="chain" id="PRO_5031213033" evidence="3">
    <location>
        <begin position="21"/>
        <end position="465"/>
    </location>
</feature>
<keyword evidence="2" id="KW-1133">Transmembrane helix</keyword>
<dbReference type="Proteomes" id="UP000525652">
    <property type="component" value="Unassembled WGS sequence"/>
</dbReference>
<dbReference type="EMBL" id="JACHVA010000126">
    <property type="protein sequence ID" value="MBC2603386.1"/>
    <property type="molecule type" value="Genomic_DNA"/>
</dbReference>
<proteinExistence type="predicted"/>
<name>A0A7X1B0J0_9BACT</name>
<evidence type="ECO:0000313" key="5">
    <source>
        <dbReference type="Proteomes" id="UP000525652"/>
    </source>
</evidence>
<keyword evidence="2" id="KW-0472">Membrane</keyword>
<dbReference type="NCBIfam" id="TIGR02601">
    <property type="entry name" value="autotrns_rpt"/>
    <property type="match status" value="1"/>
</dbReference>
<evidence type="ECO:0000256" key="3">
    <source>
        <dbReference type="SAM" id="SignalP"/>
    </source>
</evidence>
<reference evidence="4 5" key="1">
    <citation type="submission" date="2020-07" db="EMBL/GenBank/DDBJ databases">
        <authorList>
            <person name="Feng X."/>
        </authorList>
    </citation>
    <scope>NUCLEOTIDE SEQUENCE [LARGE SCALE GENOMIC DNA]</scope>
    <source>
        <strain evidence="4 5">JCM14086</strain>
    </source>
</reference>
<dbReference type="RefSeq" id="WP_185694016.1">
    <property type="nucleotide sequence ID" value="NZ_JACHVA010000126.1"/>
</dbReference>
<feature type="transmembrane region" description="Helical" evidence="2">
    <location>
        <begin position="440"/>
        <end position="459"/>
    </location>
</feature>
<feature type="signal peptide" evidence="3">
    <location>
        <begin position="1"/>
        <end position="20"/>
    </location>
</feature>
<organism evidence="4 5">
    <name type="scientific">Puniceicoccus vermicola</name>
    <dbReference type="NCBI Taxonomy" id="388746"/>
    <lineage>
        <taxon>Bacteria</taxon>
        <taxon>Pseudomonadati</taxon>
        <taxon>Verrucomicrobiota</taxon>
        <taxon>Opitutia</taxon>
        <taxon>Puniceicoccales</taxon>
        <taxon>Puniceicoccaceae</taxon>
        <taxon>Puniceicoccus</taxon>
    </lineage>
</organism>
<gene>
    <name evidence="4" type="ORF">H5P30_16505</name>
</gene>
<evidence type="ECO:0000256" key="1">
    <source>
        <dbReference type="ARBA" id="ARBA00022729"/>
    </source>
</evidence>
<evidence type="ECO:0000256" key="2">
    <source>
        <dbReference type="SAM" id="Phobius"/>
    </source>
</evidence>
<comment type="caution">
    <text evidence="4">The sequence shown here is derived from an EMBL/GenBank/DDBJ whole genome shotgun (WGS) entry which is preliminary data.</text>
</comment>
<sequence length="465" mass="47324">MNATYTYFSVVMLSVLSLQAADFSWTNGSVGGNWSDGTNWNQSGSVPGSSDNVVAPTAFGQVAIDTDVEIQNFTYATGGSSWSLVNIGADHTMSVNQLYKAGGLSLYFTSNSATEKLSLEVGELVARDGILNLGGVNSWQANALGSLSVSGTTHVYGNLNVNADNASLGLIHFREAGGTLAIASYRTGGNATRSVSSSGLTGDAGSLYVTSANLQSSSASLEGQLTVNTDTDYSYSGELVDRGGSGTVGDVTLSLIKAGVGTQSLNGSNTYSGTTTVNGGTLLVNGTHSNAGSYQLNGGTLGGSGTISTTDADVTVANCAGLTPGDNGVGVLSLNLGTGTLDLSAALESQDVLAYELDSIGASDRIDLTGILNIGSGVLDLSSFSFDFLSGVEEGSYTLISSSEIIAGTLGTNLSGTQDGWELDLYLSGDNQKVMMDVSAIPEVSSTGLLMGVGVLLFLGSKRKR</sequence>
<protein>
    <submittedName>
        <fullName evidence="4">Autotransporter-associated beta strand repeat-containing protein</fullName>
    </submittedName>
</protein>
<accession>A0A7X1B0J0</accession>
<dbReference type="InterPro" id="IPR013425">
    <property type="entry name" value="Autotrns_rpt"/>
</dbReference>
<dbReference type="AlphaFoldDB" id="A0A7X1B0J0"/>
<keyword evidence="5" id="KW-1185">Reference proteome</keyword>
<dbReference type="Pfam" id="PF12951">
    <property type="entry name" value="PATR"/>
    <property type="match status" value="1"/>
</dbReference>